<sequence length="669" mass="72436">MAKGTPEKRIANIDDPAMFRVMSDLVAFREACVPGTHYWLRNTMMGPRGLTDEEFAVVGRYRIGAPEADLVVPDGVSINCACMQRDTTARGTVHIGGITSAVSKSYVTQGLHSMDAFLERSLAALGLLAFSLSFGEPTGAMRKSGSSVGGEATSSVYEGEKGTRSNHAPSDAESPQAESASCGVHSDSFMGGTNIRGPRLIAARLSSTELCKPGSSATTLAAGGPSGSLKRTQLADAQIPACAEQLNGVTCIPASCQEGFDVPSKAGAASVTSAELESSPPGAEQFPSWVTLPSCESLRQCPAMSGWPSHLASVCASDTTLVHCLHQLPPPADPRTVGKVDFEYIPSPLESEFISLVEKEYKDQPSSVCAVQDQFADMFGQWATKAEAAWDNPAMMSVSDASVVAGWSKDNSQPFSLMRTTVTMPDGSTHTSSRKIEPIAGILRHPWASNPKGGTFCKSATSERNLFDHRYVVLDSPRDPTFAMRYPGRKVFMDLGATSFGDRPKDSHDTTIGDARTYEDMFSRMGVEFDMKMGWEVKSFAQQEIFANMAKYDPTLVGRTCHAIRPAAPAPGHLDNALEILAQIWRPGDYFVFKLDIDTPEVEEAFMRVVLDKCPHIVAELIYEEHCNVPELATCCWGTDQSVVGRKYGAALKRFQHLRKLGIRSHFWV</sequence>
<evidence type="ECO:0000313" key="3">
    <source>
        <dbReference type="Proteomes" id="UP000322899"/>
    </source>
</evidence>
<name>A0A5A8ECQ1_CAFRO</name>
<gene>
    <name evidence="2" type="ORF">FNF27_03028</name>
</gene>
<dbReference type="AlphaFoldDB" id="A0A5A8ECQ1"/>
<reference evidence="2 3" key="1">
    <citation type="submission" date="2019-07" db="EMBL/GenBank/DDBJ databases">
        <title>Genomes of Cafeteria roenbergensis.</title>
        <authorList>
            <person name="Fischer M.G."/>
            <person name="Hackl T."/>
            <person name="Roman M."/>
        </authorList>
    </citation>
    <scope>NUCLEOTIDE SEQUENCE [LARGE SCALE GENOMIC DNA]</scope>
    <source>
        <strain evidence="2 3">E4-10P</strain>
    </source>
</reference>
<evidence type="ECO:0000256" key="1">
    <source>
        <dbReference type="SAM" id="MobiDB-lite"/>
    </source>
</evidence>
<accession>A0A5A8ECQ1</accession>
<proteinExistence type="predicted"/>
<protein>
    <submittedName>
        <fullName evidence="2">Uncharacterized protein</fullName>
    </submittedName>
</protein>
<dbReference type="EMBL" id="VLTO01000013">
    <property type="protein sequence ID" value="KAA0175615.1"/>
    <property type="molecule type" value="Genomic_DNA"/>
</dbReference>
<comment type="caution">
    <text evidence="2">The sequence shown here is derived from an EMBL/GenBank/DDBJ whole genome shotgun (WGS) entry which is preliminary data.</text>
</comment>
<organism evidence="2 3">
    <name type="scientific">Cafeteria roenbergensis</name>
    <name type="common">Marine flagellate</name>
    <dbReference type="NCBI Taxonomy" id="33653"/>
    <lineage>
        <taxon>Eukaryota</taxon>
        <taxon>Sar</taxon>
        <taxon>Stramenopiles</taxon>
        <taxon>Bigyra</taxon>
        <taxon>Opalozoa</taxon>
        <taxon>Bicosoecida</taxon>
        <taxon>Cafeteriaceae</taxon>
        <taxon>Cafeteria</taxon>
    </lineage>
</organism>
<feature type="region of interest" description="Disordered" evidence="1">
    <location>
        <begin position="140"/>
        <end position="185"/>
    </location>
</feature>
<evidence type="ECO:0000313" key="2">
    <source>
        <dbReference type="EMBL" id="KAA0175615.1"/>
    </source>
</evidence>
<dbReference type="Proteomes" id="UP000322899">
    <property type="component" value="Unassembled WGS sequence"/>
</dbReference>